<sequence length="60" mass="7057">MKDDISTTELENQLGAVFHPSIKAYFNSYWFAELDGFIENDCIHWSRCCPGSNWTVLRIW</sequence>
<comment type="caution">
    <text evidence="1">The sequence shown here is derived from an EMBL/GenBank/DDBJ whole genome shotgun (WGS) entry which is preliminary data.</text>
</comment>
<dbReference type="Gene3D" id="3.40.1580.20">
    <property type="entry name" value="Syd protein"/>
    <property type="match status" value="1"/>
</dbReference>
<keyword evidence="2" id="KW-1185">Reference proteome</keyword>
<protein>
    <submittedName>
        <fullName evidence="1">Uncharacterized protein</fullName>
    </submittedName>
</protein>
<reference evidence="1 2" key="1">
    <citation type="submission" date="2020-12" db="EMBL/GenBank/DDBJ databases">
        <title>WGS of Thermoactinomyces spp.</title>
        <authorList>
            <person name="Cheng K."/>
        </authorList>
    </citation>
    <scope>NUCLEOTIDE SEQUENCE [LARGE SCALE GENOMIC DNA]</scope>
    <source>
        <strain evidence="2">CICC 10650\ACCC 41061</strain>
    </source>
</reference>
<proteinExistence type="predicted"/>
<dbReference type="RefSeq" id="WP_121874189.1">
    <property type="nucleotide sequence ID" value="NZ_CP039710.1"/>
</dbReference>
<dbReference type="InterPro" id="IPR038228">
    <property type="entry name" value="Syd_sf"/>
</dbReference>
<evidence type="ECO:0000313" key="1">
    <source>
        <dbReference type="EMBL" id="MBH8588478.1"/>
    </source>
</evidence>
<gene>
    <name evidence="1" type="ORF">I8U22_06540</name>
</gene>
<organism evidence="1 2">
    <name type="scientific">Thermoactinomyces vulgaris</name>
    <dbReference type="NCBI Taxonomy" id="2026"/>
    <lineage>
        <taxon>Bacteria</taxon>
        <taxon>Bacillati</taxon>
        <taxon>Bacillota</taxon>
        <taxon>Bacilli</taxon>
        <taxon>Bacillales</taxon>
        <taxon>Thermoactinomycetaceae</taxon>
        <taxon>Thermoactinomyces</taxon>
    </lineage>
</organism>
<dbReference type="Proteomes" id="UP000641910">
    <property type="component" value="Unassembled WGS sequence"/>
</dbReference>
<evidence type="ECO:0000313" key="2">
    <source>
        <dbReference type="Proteomes" id="UP000641910"/>
    </source>
</evidence>
<accession>A0ABS0QGS7</accession>
<dbReference type="EMBL" id="JAECVU010000003">
    <property type="protein sequence ID" value="MBH8588478.1"/>
    <property type="molecule type" value="Genomic_DNA"/>
</dbReference>
<name>A0ABS0QGS7_THEVU</name>